<evidence type="ECO:0000313" key="2">
    <source>
        <dbReference type="EMBL" id="MBB4662041.1"/>
    </source>
</evidence>
<accession>A0A840ICS6</accession>
<proteinExistence type="predicted"/>
<dbReference type="Proteomes" id="UP000585272">
    <property type="component" value="Unassembled WGS sequence"/>
</dbReference>
<dbReference type="AlphaFoldDB" id="A0A840ICS6"/>
<keyword evidence="1" id="KW-0472">Membrane</keyword>
<gene>
    <name evidence="2" type="ORF">BDZ31_001614</name>
</gene>
<reference evidence="2 3" key="1">
    <citation type="submission" date="2020-08" db="EMBL/GenBank/DDBJ databases">
        <title>Genomic Encyclopedia of Archaeal and Bacterial Type Strains, Phase II (KMG-II): from individual species to whole genera.</title>
        <authorList>
            <person name="Goeker M."/>
        </authorList>
    </citation>
    <scope>NUCLEOTIDE SEQUENCE [LARGE SCALE GENOMIC DNA]</scope>
    <source>
        <strain evidence="2 3">DSM 23288</strain>
    </source>
</reference>
<keyword evidence="1" id="KW-1133">Transmembrane helix</keyword>
<protein>
    <submittedName>
        <fullName evidence="2">Putative membrane protein</fullName>
    </submittedName>
</protein>
<name>A0A840ICS6_9ACTN</name>
<keyword evidence="1" id="KW-0812">Transmembrane</keyword>
<feature type="transmembrane region" description="Helical" evidence="1">
    <location>
        <begin position="7"/>
        <end position="26"/>
    </location>
</feature>
<organism evidence="2 3">
    <name type="scientific">Conexibacter arvalis</name>
    <dbReference type="NCBI Taxonomy" id="912552"/>
    <lineage>
        <taxon>Bacteria</taxon>
        <taxon>Bacillati</taxon>
        <taxon>Actinomycetota</taxon>
        <taxon>Thermoleophilia</taxon>
        <taxon>Solirubrobacterales</taxon>
        <taxon>Conexibacteraceae</taxon>
        <taxon>Conexibacter</taxon>
    </lineage>
</organism>
<dbReference type="RefSeq" id="WP_183340723.1">
    <property type="nucleotide sequence ID" value="NZ_JACHNU010000001.1"/>
</dbReference>
<feature type="transmembrane region" description="Helical" evidence="1">
    <location>
        <begin position="32"/>
        <end position="50"/>
    </location>
</feature>
<evidence type="ECO:0000256" key="1">
    <source>
        <dbReference type="SAM" id="Phobius"/>
    </source>
</evidence>
<keyword evidence="3" id="KW-1185">Reference proteome</keyword>
<dbReference type="EMBL" id="JACHNU010000001">
    <property type="protein sequence ID" value="MBB4662041.1"/>
    <property type="molecule type" value="Genomic_DNA"/>
</dbReference>
<evidence type="ECO:0000313" key="3">
    <source>
        <dbReference type="Proteomes" id="UP000585272"/>
    </source>
</evidence>
<sequence>MAWIRRHLLFLVAALGLMAVGAWLAFAEHNPGIGWMLIVWGFALVAACATPKRPTAPPGRGGSRSG</sequence>
<comment type="caution">
    <text evidence="2">The sequence shown here is derived from an EMBL/GenBank/DDBJ whole genome shotgun (WGS) entry which is preliminary data.</text>
</comment>